<dbReference type="Gene3D" id="3.40.1050.10">
    <property type="entry name" value="Carbonic anhydrase"/>
    <property type="match status" value="1"/>
</dbReference>
<dbReference type="PANTHER" id="PTHR11002:SF79">
    <property type="entry name" value="CARBONIC ANHYDRASE 2"/>
    <property type="match status" value="1"/>
</dbReference>
<evidence type="ECO:0000313" key="11">
    <source>
        <dbReference type="Proteomes" id="UP000272729"/>
    </source>
</evidence>
<sequence>MTRRRLFGLTAGTAAVLAAGAPAASADEDKDKKLDAEGAWRKLAEGNKRFVEGHQTHPHESLQWREALTKGQHPFACVVGCADSRVPPELVFDEGFGDLFTIRAAGEVLDNSVLGSVEYAVEHLEVPLVVVLGHASCGAVSATIDVVRGRAEVSGDISTLVRAIEPAVLATPPERDDKTFLARCVDNQAKRVASLMVERSVTLRTAVRHHGLKVVAASYQLDTGAVTRLT</sequence>
<accession>A0A495X2E5</accession>
<dbReference type="PROSITE" id="PS00704">
    <property type="entry name" value="PROK_CO2_ANHYDRASE_1"/>
    <property type="match status" value="1"/>
</dbReference>
<dbReference type="Proteomes" id="UP000272729">
    <property type="component" value="Unassembled WGS sequence"/>
</dbReference>
<feature type="binding site" evidence="7">
    <location>
        <position position="81"/>
    </location>
    <ligand>
        <name>Zn(2+)</name>
        <dbReference type="ChEBI" id="CHEBI:29105"/>
    </ligand>
</feature>
<keyword evidence="7" id="KW-0479">Metal-binding</keyword>
<keyword evidence="4 8" id="KW-0456">Lyase</keyword>
<feature type="binding site" evidence="7">
    <location>
        <position position="83"/>
    </location>
    <ligand>
        <name>Zn(2+)</name>
        <dbReference type="ChEBI" id="CHEBI:29105"/>
    </ligand>
</feature>
<protein>
    <recommendedName>
        <fullName evidence="2 8">Carbonic anhydrase</fullName>
        <ecNumber evidence="2 8">4.2.1.1</ecNumber>
    </recommendedName>
    <alternativeName>
        <fullName evidence="8">Carbonate dehydratase</fullName>
    </alternativeName>
</protein>
<dbReference type="GO" id="GO:0004089">
    <property type="term" value="F:carbonate dehydratase activity"/>
    <property type="evidence" value="ECO:0007669"/>
    <property type="project" value="UniProtKB-UniRule"/>
</dbReference>
<dbReference type="InterPro" id="IPR015892">
    <property type="entry name" value="Carbonic_anhydrase_CS"/>
</dbReference>
<comment type="function">
    <text evidence="5">Catalyzes the reversible hydration of carbon dioxide to form bicarbonate.</text>
</comment>
<dbReference type="PANTHER" id="PTHR11002">
    <property type="entry name" value="CARBONIC ANHYDRASE"/>
    <property type="match status" value="1"/>
</dbReference>
<comment type="cofactor">
    <cofactor evidence="7">
        <name>Zn(2+)</name>
        <dbReference type="ChEBI" id="CHEBI:29105"/>
    </cofactor>
    <text evidence="7">Binds 1 zinc ion per subunit.</text>
</comment>
<evidence type="ECO:0000256" key="2">
    <source>
        <dbReference type="ARBA" id="ARBA00012925"/>
    </source>
</evidence>
<dbReference type="PROSITE" id="PS51318">
    <property type="entry name" value="TAT"/>
    <property type="match status" value="1"/>
</dbReference>
<keyword evidence="9" id="KW-0732">Signal</keyword>
<dbReference type="InterPro" id="IPR001765">
    <property type="entry name" value="Carbonic_anhydrase"/>
</dbReference>
<comment type="caution">
    <text evidence="10">The sequence shown here is derived from an EMBL/GenBank/DDBJ whole genome shotgun (WGS) entry which is preliminary data.</text>
</comment>
<reference evidence="10 11" key="1">
    <citation type="submission" date="2018-10" db="EMBL/GenBank/DDBJ databases">
        <title>Sequencing the genomes of 1000 actinobacteria strains.</title>
        <authorList>
            <person name="Klenk H.-P."/>
        </authorList>
    </citation>
    <scope>NUCLEOTIDE SEQUENCE [LARGE SCALE GENOMIC DNA]</scope>
    <source>
        <strain evidence="10 11">DSM 43911</strain>
    </source>
</reference>
<dbReference type="CDD" id="cd03378">
    <property type="entry name" value="beta_CA_cladeC"/>
    <property type="match status" value="1"/>
</dbReference>
<dbReference type="RefSeq" id="WP_170199098.1">
    <property type="nucleotide sequence ID" value="NZ_JBIUBA010000009.1"/>
</dbReference>
<evidence type="ECO:0000256" key="6">
    <source>
        <dbReference type="ARBA" id="ARBA00048348"/>
    </source>
</evidence>
<dbReference type="Pfam" id="PF00484">
    <property type="entry name" value="Pro_CA"/>
    <property type="match status" value="1"/>
</dbReference>
<dbReference type="InterPro" id="IPR006311">
    <property type="entry name" value="TAT_signal"/>
</dbReference>
<dbReference type="InterPro" id="IPR036874">
    <property type="entry name" value="Carbonic_anhydrase_sf"/>
</dbReference>
<comment type="catalytic activity">
    <reaction evidence="6 8">
        <text>hydrogencarbonate + H(+) = CO2 + H2O</text>
        <dbReference type="Rhea" id="RHEA:10748"/>
        <dbReference type="ChEBI" id="CHEBI:15377"/>
        <dbReference type="ChEBI" id="CHEBI:15378"/>
        <dbReference type="ChEBI" id="CHEBI:16526"/>
        <dbReference type="ChEBI" id="CHEBI:17544"/>
        <dbReference type="EC" id="4.2.1.1"/>
    </reaction>
</comment>
<dbReference type="PROSITE" id="PS00705">
    <property type="entry name" value="PROK_CO2_ANHYDRASE_2"/>
    <property type="match status" value="1"/>
</dbReference>
<evidence type="ECO:0000313" key="10">
    <source>
        <dbReference type="EMBL" id="RKT67435.1"/>
    </source>
</evidence>
<evidence type="ECO:0000256" key="1">
    <source>
        <dbReference type="ARBA" id="ARBA00006217"/>
    </source>
</evidence>
<gene>
    <name evidence="10" type="ORF">DFJ66_0610</name>
</gene>
<feature type="signal peptide" evidence="9">
    <location>
        <begin position="1"/>
        <end position="26"/>
    </location>
</feature>
<dbReference type="SMART" id="SM00947">
    <property type="entry name" value="Pro_CA"/>
    <property type="match status" value="1"/>
</dbReference>
<proteinExistence type="inferred from homology"/>
<dbReference type="GO" id="GO:0015976">
    <property type="term" value="P:carbon utilization"/>
    <property type="evidence" value="ECO:0007669"/>
    <property type="project" value="InterPro"/>
</dbReference>
<evidence type="ECO:0000256" key="4">
    <source>
        <dbReference type="ARBA" id="ARBA00023239"/>
    </source>
</evidence>
<evidence type="ECO:0000256" key="9">
    <source>
        <dbReference type="SAM" id="SignalP"/>
    </source>
</evidence>
<keyword evidence="3 7" id="KW-0862">Zinc</keyword>
<dbReference type="EMBL" id="RBXR01000001">
    <property type="protein sequence ID" value="RKT67435.1"/>
    <property type="molecule type" value="Genomic_DNA"/>
</dbReference>
<comment type="similarity">
    <text evidence="1 8">Belongs to the beta-class carbonic anhydrase family.</text>
</comment>
<feature type="chain" id="PRO_5019833012" description="Carbonic anhydrase" evidence="9">
    <location>
        <begin position="27"/>
        <end position="230"/>
    </location>
</feature>
<evidence type="ECO:0000256" key="7">
    <source>
        <dbReference type="PIRSR" id="PIRSR601765-1"/>
    </source>
</evidence>
<dbReference type="EC" id="4.2.1.1" evidence="2 8"/>
<comment type="function">
    <text evidence="8">Reversible hydration of carbon dioxide.</text>
</comment>
<dbReference type="GO" id="GO:0008270">
    <property type="term" value="F:zinc ion binding"/>
    <property type="evidence" value="ECO:0007669"/>
    <property type="project" value="UniProtKB-UniRule"/>
</dbReference>
<feature type="binding site" evidence="7">
    <location>
        <position position="134"/>
    </location>
    <ligand>
        <name>Zn(2+)</name>
        <dbReference type="ChEBI" id="CHEBI:29105"/>
    </ligand>
</feature>
<keyword evidence="11" id="KW-1185">Reference proteome</keyword>
<dbReference type="SUPFAM" id="SSF53056">
    <property type="entry name" value="beta-carbonic anhydrase, cab"/>
    <property type="match status" value="1"/>
</dbReference>
<dbReference type="AlphaFoldDB" id="A0A495X2E5"/>
<organism evidence="10 11">
    <name type="scientific">Saccharothrix variisporea</name>
    <dbReference type="NCBI Taxonomy" id="543527"/>
    <lineage>
        <taxon>Bacteria</taxon>
        <taxon>Bacillati</taxon>
        <taxon>Actinomycetota</taxon>
        <taxon>Actinomycetes</taxon>
        <taxon>Pseudonocardiales</taxon>
        <taxon>Pseudonocardiaceae</taxon>
        <taxon>Saccharothrix</taxon>
    </lineage>
</organism>
<evidence type="ECO:0000256" key="3">
    <source>
        <dbReference type="ARBA" id="ARBA00022833"/>
    </source>
</evidence>
<name>A0A495X2E5_9PSEU</name>
<feature type="binding site" evidence="7">
    <location>
        <position position="137"/>
    </location>
    <ligand>
        <name>Zn(2+)</name>
        <dbReference type="ChEBI" id="CHEBI:29105"/>
    </ligand>
</feature>
<evidence type="ECO:0000256" key="8">
    <source>
        <dbReference type="RuleBase" id="RU003956"/>
    </source>
</evidence>
<evidence type="ECO:0000256" key="5">
    <source>
        <dbReference type="ARBA" id="ARBA00024993"/>
    </source>
</evidence>